<sequence>MPAASIASTPQIDVQQSPLERVRRTTTLLVLTLLVAQVFVLVAAQLVVLGGFDWRQPVATLLVVIVAAGAWVMLPATASRLVLAACLPLAGALSIWAFAGNPWQTGMQIYVYILVAVSAGFCDARTLAASAAAVALFFVVGGLAVPEAAGVHGGEYLRILMYVWLVVFEGALLAWLAQTMARSFQRSDEALADARLAHEELAQATAARESVAAQAREDRSRLMIALAQRLESDVGGLAGEVAGAATDARGCADDLRALVRRGSDNAGAIAASGGDALDSASQVADAASQLSEAIAEISSQVTRSSGVTRQAAERARSAQAIISGLSDAASSIGSVLATISEIAERTNLLALNATIEAARAGVAGKGFAVVASEVKNLAGQTGLATSEVAQKVAAIRDSTHEAAEAIESIATVIFDVDAATSAIAAAVEEQDAATKEIARSAAEAVQSAGAAARGCEETLSAWTDTNGSADGIADLSKLLSGRVQKLQTVVDGVVKQIRTDAA</sequence>
<evidence type="ECO:0000259" key="5">
    <source>
        <dbReference type="PROSITE" id="PS50111"/>
    </source>
</evidence>
<dbReference type="Proteomes" id="UP000315751">
    <property type="component" value="Unassembled WGS sequence"/>
</dbReference>
<dbReference type="Pfam" id="PF00015">
    <property type="entry name" value="MCPsignal"/>
    <property type="match status" value="1"/>
</dbReference>
<keyword evidence="4" id="KW-0812">Transmembrane</keyword>
<dbReference type="GO" id="GO:0006935">
    <property type="term" value="P:chemotaxis"/>
    <property type="evidence" value="ECO:0007669"/>
    <property type="project" value="InterPro"/>
</dbReference>
<proteinExistence type="inferred from homology"/>
<dbReference type="GO" id="GO:0007165">
    <property type="term" value="P:signal transduction"/>
    <property type="evidence" value="ECO:0007669"/>
    <property type="project" value="UniProtKB-KW"/>
</dbReference>
<dbReference type="SUPFAM" id="SSF58104">
    <property type="entry name" value="Methyl-accepting chemotaxis protein (MCP) signaling domain"/>
    <property type="match status" value="1"/>
</dbReference>
<feature type="transmembrane region" description="Helical" evidence="4">
    <location>
        <begin position="54"/>
        <end position="74"/>
    </location>
</feature>
<dbReference type="SMART" id="SM00283">
    <property type="entry name" value="MA"/>
    <property type="match status" value="1"/>
</dbReference>
<dbReference type="InterPro" id="IPR004090">
    <property type="entry name" value="Chemotax_Me-accpt_rcpt"/>
</dbReference>
<dbReference type="RefSeq" id="WP_246130250.1">
    <property type="nucleotide sequence ID" value="NZ_VITR01000005.1"/>
</dbReference>
<dbReference type="GO" id="GO:0004888">
    <property type="term" value="F:transmembrane signaling receptor activity"/>
    <property type="evidence" value="ECO:0007669"/>
    <property type="project" value="InterPro"/>
</dbReference>
<evidence type="ECO:0000313" key="6">
    <source>
        <dbReference type="EMBL" id="TWB43261.1"/>
    </source>
</evidence>
<dbReference type="EMBL" id="VITR01000005">
    <property type="protein sequence ID" value="TWB43261.1"/>
    <property type="molecule type" value="Genomic_DNA"/>
</dbReference>
<feature type="transmembrane region" description="Helical" evidence="4">
    <location>
        <begin position="81"/>
        <end position="99"/>
    </location>
</feature>
<dbReference type="Gene3D" id="1.10.287.950">
    <property type="entry name" value="Methyl-accepting chemotaxis protein"/>
    <property type="match status" value="1"/>
</dbReference>
<comment type="similarity">
    <text evidence="2">Belongs to the methyl-accepting chemotaxis (MCP) protein family.</text>
</comment>
<feature type="transmembrane region" description="Helical" evidence="4">
    <location>
        <begin position="105"/>
        <end position="122"/>
    </location>
</feature>
<keyword evidence="4" id="KW-1133">Transmembrane helix</keyword>
<accession>A0A560HAX0</accession>
<organism evidence="6 7">
    <name type="scientific">Nitrospirillum amazonense</name>
    <dbReference type="NCBI Taxonomy" id="28077"/>
    <lineage>
        <taxon>Bacteria</taxon>
        <taxon>Pseudomonadati</taxon>
        <taxon>Pseudomonadota</taxon>
        <taxon>Alphaproteobacteria</taxon>
        <taxon>Rhodospirillales</taxon>
        <taxon>Azospirillaceae</taxon>
        <taxon>Nitrospirillum</taxon>
    </lineage>
</organism>
<evidence type="ECO:0000256" key="1">
    <source>
        <dbReference type="ARBA" id="ARBA00023224"/>
    </source>
</evidence>
<gene>
    <name evidence="6" type="ORF">FBZ90_10574</name>
</gene>
<feature type="transmembrane region" description="Helical" evidence="4">
    <location>
        <begin position="157"/>
        <end position="177"/>
    </location>
</feature>
<dbReference type="PANTHER" id="PTHR32089:SF112">
    <property type="entry name" value="LYSOZYME-LIKE PROTEIN-RELATED"/>
    <property type="match status" value="1"/>
</dbReference>
<evidence type="ECO:0000313" key="7">
    <source>
        <dbReference type="Proteomes" id="UP000315751"/>
    </source>
</evidence>
<evidence type="ECO:0000256" key="2">
    <source>
        <dbReference type="ARBA" id="ARBA00029447"/>
    </source>
</evidence>
<feature type="transmembrane region" description="Helical" evidence="4">
    <location>
        <begin position="28"/>
        <end position="48"/>
    </location>
</feature>
<dbReference type="PROSITE" id="PS50111">
    <property type="entry name" value="CHEMOTAXIS_TRANSDUC_2"/>
    <property type="match status" value="1"/>
</dbReference>
<feature type="domain" description="Methyl-accepting transducer" evidence="5">
    <location>
        <begin position="237"/>
        <end position="466"/>
    </location>
</feature>
<evidence type="ECO:0000256" key="4">
    <source>
        <dbReference type="SAM" id="Phobius"/>
    </source>
</evidence>
<keyword evidence="1 3" id="KW-0807">Transducer</keyword>
<protein>
    <submittedName>
        <fullName evidence="6">Methyl-accepting chemotaxis protein</fullName>
    </submittedName>
</protein>
<dbReference type="AlphaFoldDB" id="A0A560HAX0"/>
<keyword evidence="7" id="KW-1185">Reference proteome</keyword>
<feature type="transmembrane region" description="Helical" evidence="4">
    <location>
        <begin position="127"/>
        <end position="145"/>
    </location>
</feature>
<name>A0A560HAX0_9PROT</name>
<dbReference type="PANTHER" id="PTHR32089">
    <property type="entry name" value="METHYL-ACCEPTING CHEMOTAXIS PROTEIN MCPB"/>
    <property type="match status" value="1"/>
</dbReference>
<comment type="caution">
    <text evidence="6">The sequence shown here is derived from an EMBL/GenBank/DDBJ whole genome shotgun (WGS) entry which is preliminary data.</text>
</comment>
<dbReference type="InterPro" id="IPR004089">
    <property type="entry name" value="MCPsignal_dom"/>
</dbReference>
<evidence type="ECO:0000256" key="3">
    <source>
        <dbReference type="PROSITE-ProRule" id="PRU00284"/>
    </source>
</evidence>
<dbReference type="PRINTS" id="PR00260">
    <property type="entry name" value="CHEMTRNSDUCR"/>
</dbReference>
<dbReference type="GO" id="GO:0016020">
    <property type="term" value="C:membrane"/>
    <property type="evidence" value="ECO:0007669"/>
    <property type="project" value="InterPro"/>
</dbReference>
<keyword evidence="4" id="KW-0472">Membrane</keyword>
<reference evidence="6 7" key="1">
    <citation type="submission" date="2019-06" db="EMBL/GenBank/DDBJ databases">
        <title>Genomic Encyclopedia of Type Strains, Phase IV (KMG-V): Genome sequencing to study the core and pangenomes of soil and plant-associated prokaryotes.</title>
        <authorList>
            <person name="Whitman W."/>
        </authorList>
    </citation>
    <scope>NUCLEOTIDE SEQUENCE [LARGE SCALE GENOMIC DNA]</scope>
    <source>
        <strain evidence="6 7">BR 11622</strain>
    </source>
</reference>